<sequence length="483" mass="49741">MTHDPTDPRDREPSLRADADADGNTISPLPGEPGIPNVATRQRISMSKKGLLAVLLLVGSLVAVAALTIQRFSASGKKADEESKLVKDKPTAATSEPRRLEMPPAPTASAAVATAPRIPALTPTADDLAEPIGVRRTGSGAPASGGPKVVPPEDAPVLLVTTRPGALSAPGASTRRSEAIAPASEGTPAPEATDPNDPIAATSRNLQGYQRQLQGMLESLTKTAALATGQATGNMPSGALLGGPPMVGTPPAAVAAAGAGLFGGQLQGSATPKVAASMLGNRSLTLPKGTAFTCALKTKVISATSGLVGCQVQRNVFSDDGRVLLIERGSHLDGEYRIASVRPGTVRIPVLWTRIRTPLGVTVDIDSPGTGQLGESGIDGYVDNRWGERIGAAMLLSLIDDSVKLVIQNQASDRQADTIVLPSTTANTSKLAEKVLDSTINIPPLIYQNQGGIVGIYVARDVDFSSVYELKPTAAAPQREGTP</sequence>
<keyword evidence="10" id="KW-1185">Reference proteome</keyword>
<evidence type="ECO:0000313" key="9">
    <source>
        <dbReference type="EMBL" id="MBB1160909.1"/>
    </source>
</evidence>
<protein>
    <submittedName>
        <fullName evidence="9">Type IV secretion system protein VirB10</fullName>
    </submittedName>
</protein>
<dbReference type="InterPro" id="IPR047695">
    <property type="entry name" value="T4SS_VirB10/PtlG"/>
</dbReference>
<feature type="compositionally biased region" description="Basic and acidic residues" evidence="7">
    <location>
        <begin position="77"/>
        <end position="101"/>
    </location>
</feature>
<dbReference type="RefSeq" id="WP_182661265.1">
    <property type="nucleotide sequence ID" value="NZ_JACIVI010000001.1"/>
</dbReference>
<dbReference type="GO" id="GO:0005886">
    <property type="term" value="C:plasma membrane"/>
    <property type="evidence" value="ECO:0007669"/>
    <property type="project" value="UniProtKB-SubCell"/>
</dbReference>
<evidence type="ECO:0000256" key="1">
    <source>
        <dbReference type="ARBA" id="ARBA00004162"/>
    </source>
</evidence>
<keyword evidence="4 8" id="KW-0812">Transmembrane</keyword>
<feature type="transmembrane region" description="Helical" evidence="8">
    <location>
        <begin position="50"/>
        <end position="69"/>
    </location>
</feature>
<comment type="similarity">
    <text evidence="2">Belongs to the TrbI/VirB10 family.</text>
</comment>
<dbReference type="InterPro" id="IPR005498">
    <property type="entry name" value="T4SS_VirB10/TraB/TrbI"/>
</dbReference>
<keyword evidence="6 8" id="KW-0472">Membrane</keyword>
<gene>
    <name evidence="9" type="primary">virB10</name>
    <name evidence="9" type="ORF">H4F90_02810</name>
</gene>
<evidence type="ECO:0000256" key="5">
    <source>
        <dbReference type="ARBA" id="ARBA00022989"/>
    </source>
</evidence>
<evidence type="ECO:0000256" key="7">
    <source>
        <dbReference type="SAM" id="MobiDB-lite"/>
    </source>
</evidence>
<dbReference type="Pfam" id="PF03743">
    <property type="entry name" value="TrbI"/>
    <property type="match status" value="1"/>
</dbReference>
<dbReference type="AlphaFoldDB" id="A0A839HNP2"/>
<evidence type="ECO:0000256" key="2">
    <source>
        <dbReference type="ARBA" id="ARBA00010265"/>
    </source>
</evidence>
<feature type="region of interest" description="Disordered" evidence="7">
    <location>
        <begin position="1"/>
        <end position="36"/>
    </location>
</feature>
<reference evidence="9 10" key="1">
    <citation type="submission" date="2020-08" db="EMBL/GenBank/DDBJ databases">
        <title>Aquariorum lacteus gen. nov., sp. nov., a new member of the family Comamonadaceae, isolated from freshwater aquarium.</title>
        <authorList>
            <person name="Chun S.-J."/>
        </authorList>
    </citation>
    <scope>NUCLEOTIDE SEQUENCE [LARGE SCALE GENOMIC DNA]</scope>
    <source>
        <strain evidence="9 10">SJAQ100</strain>
    </source>
</reference>
<evidence type="ECO:0000256" key="8">
    <source>
        <dbReference type="SAM" id="Phobius"/>
    </source>
</evidence>
<dbReference type="CDD" id="cd16429">
    <property type="entry name" value="VirB10"/>
    <property type="match status" value="1"/>
</dbReference>
<keyword evidence="5 8" id="KW-1133">Transmembrane helix</keyword>
<evidence type="ECO:0000256" key="3">
    <source>
        <dbReference type="ARBA" id="ARBA00022475"/>
    </source>
</evidence>
<evidence type="ECO:0000256" key="4">
    <source>
        <dbReference type="ARBA" id="ARBA00022692"/>
    </source>
</evidence>
<comment type="caution">
    <text evidence="9">The sequence shown here is derived from an EMBL/GenBank/DDBJ whole genome shotgun (WGS) entry which is preliminary data.</text>
</comment>
<evidence type="ECO:0000256" key="6">
    <source>
        <dbReference type="ARBA" id="ARBA00023136"/>
    </source>
</evidence>
<comment type="subcellular location">
    <subcellularLocation>
        <location evidence="1">Cell membrane</location>
        <topology evidence="1">Single-pass membrane protein</topology>
    </subcellularLocation>
</comment>
<feature type="compositionally biased region" description="Low complexity" evidence="7">
    <location>
        <begin position="107"/>
        <end position="120"/>
    </location>
</feature>
<feature type="compositionally biased region" description="Basic and acidic residues" evidence="7">
    <location>
        <begin position="1"/>
        <end position="19"/>
    </location>
</feature>
<organism evidence="9 10">
    <name type="scientific">Aquariibacter albus</name>
    <dbReference type="NCBI Taxonomy" id="2759899"/>
    <lineage>
        <taxon>Bacteria</taxon>
        <taxon>Pseudomonadati</taxon>
        <taxon>Pseudomonadota</taxon>
        <taxon>Betaproteobacteria</taxon>
        <taxon>Burkholderiales</taxon>
        <taxon>Sphaerotilaceae</taxon>
        <taxon>Aquariibacter</taxon>
    </lineage>
</organism>
<evidence type="ECO:0000313" key="10">
    <source>
        <dbReference type="Proteomes" id="UP000586093"/>
    </source>
</evidence>
<dbReference type="EMBL" id="JACIVI010000001">
    <property type="protein sequence ID" value="MBB1160909.1"/>
    <property type="molecule type" value="Genomic_DNA"/>
</dbReference>
<keyword evidence="3" id="KW-1003">Cell membrane</keyword>
<feature type="region of interest" description="Disordered" evidence="7">
    <location>
        <begin position="74"/>
        <end position="151"/>
    </location>
</feature>
<dbReference type="InterPro" id="IPR042217">
    <property type="entry name" value="T4SS_VirB10/TrbI"/>
</dbReference>
<accession>A0A839HNP2</accession>
<dbReference type="NCBIfam" id="NF038091">
    <property type="entry name" value="T4SS_VirB10"/>
    <property type="match status" value="1"/>
</dbReference>
<dbReference type="Proteomes" id="UP000586093">
    <property type="component" value="Unassembled WGS sequence"/>
</dbReference>
<dbReference type="Gene3D" id="2.40.128.260">
    <property type="entry name" value="Type IV secretion system, VirB10/TraB/TrbI"/>
    <property type="match status" value="2"/>
</dbReference>
<feature type="region of interest" description="Disordered" evidence="7">
    <location>
        <begin position="166"/>
        <end position="201"/>
    </location>
</feature>
<name>A0A839HNP2_9BURK</name>
<proteinExistence type="inferred from homology"/>